<protein>
    <submittedName>
        <fullName evidence="1">Uncharacterized protein</fullName>
    </submittedName>
</protein>
<dbReference type="EMBL" id="CAKLBY020000101">
    <property type="protein sequence ID" value="CAK7926560.1"/>
    <property type="molecule type" value="Genomic_DNA"/>
</dbReference>
<organism evidence="1 2">
    <name type="scientific">Peronospora matthiolae</name>
    <dbReference type="NCBI Taxonomy" id="2874970"/>
    <lineage>
        <taxon>Eukaryota</taxon>
        <taxon>Sar</taxon>
        <taxon>Stramenopiles</taxon>
        <taxon>Oomycota</taxon>
        <taxon>Peronosporomycetes</taxon>
        <taxon>Peronosporales</taxon>
        <taxon>Peronosporaceae</taxon>
        <taxon>Peronospora</taxon>
    </lineage>
</organism>
<proteinExistence type="predicted"/>
<evidence type="ECO:0000313" key="2">
    <source>
        <dbReference type="Proteomes" id="UP001162060"/>
    </source>
</evidence>
<name>A0AAV1TVW5_9STRA</name>
<sequence>MRTIGATACIEVAGLLHVDLMDSKRCAQQAPHHALPDRRSCSYCLSSDGRSLSIGLGREKLSRALWYKDSEMSSAATSTGPNPADRQRQLLTVAEVLRSCLVCTRTLGLVQENALSDDVTVYVIDDCDTRRVVVETFKIEF</sequence>
<accession>A0AAV1TVW5</accession>
<reference evidence="1" key="1">
    <citation type="submission" date="2024-01" db="EMBL/GenBank/DDBJ databases">
        <authorList>
            <person name="Webb A."/>
        </authorList>
    </citation>
    <scope>NUCLEOTIDE SEQUENCE</scope>
    <source>
        <strain evidence="1">Pm1</strain>
    </source>
</reference>
<evidence type="ECO:0000313" key="1">
    <source>
        <dbReference type="EMBL" id="CAK7926560.1"/>
    </source>
</evidence>
<comment type="caution">
    <text evidence="1">The sequence shown here is derived from an EMBL/GenBank/DDBJ whole genome shotgun (WGS) entry which is preliminary data.</text>
</comment>
<dbReference type="Proteomes" id="UP001162060">
    <property type="component" value="Unassembled WGS sequence"/>
</dbReference>
<gene>
    <name evidence="1" type="ORF">PM001_LOCUS11710</name>
</gene>
<dbReference type="AlphaFoldDB" id="A0AAV1TVW5"/>